<sequence>MPFWLEAVREEDRSLGENESLLQAGIVWDAREHQKSGRLFLHVGRKRAWDYHRRRLENAAVIALAEGLVLSAALLLAHAIELWLNKSALFPRWAWGMPVLWWFVALALRLLPGWGLGAAEELRRLVMSLAMLFMSIMVFLFLARRATSSARFLLSVGGVLAIVLVPMARYLARGVLIRFKRWGVATVIYGGNGMVEQVIYALQKEPQLGYVPVGIFHLDQGLWGSKIKNIPVLGGVDANTAEAPIAVVALPGLPVSRLSMLLDGPLAIYKQVVLIPELVGVPSLWVRASNIGGTLALELTSNLLDPLAQGLKRLMDVVLLLSTLPIWLPLIGIIALLVWLEDRKAPFFTQERIGLEGRKFHVIKFRTMVPNAEAVLQHYLNNNPQARAEWMATFKLKNDPRITRIGRWLRRLSLDELPQLFNVLKGDMSLVGPRPLPAYHHHELPPQVQRLRLRVRPGVTGLWQVSGRSDTGNEGMARWDSFYVRNWSIWLDLVILMRTVPAVLRGHGAY</sequence>
<dbReference type="EMBL" id="DSGB01000003">
    <property type="protein sequence ID" value="HER95334.1"/>
    <property type="molecule type" value="Genomic_DNA"/>
</dbReference>
<feature type="transmembrane region" description="Helical" evidence="9">
    <location>
        <begin position="317"/>
        <end position="340"/>
    </location>
</feature>
<evidence type="ECO:0000259" key="10">
    <source>
        <dbReference type="Pfam" id="PF02397"/>
    </source>
</evidence>
<proteinExistence type="inferred from homology"/>
<keyword evidence="7 9" id="KW-1133">Transmembrane helix</keyword>
<dbReference type="Pfam" id="PF02397">
    <property type="entry name" value="Bac_transf"/>
    <property type="match status" value="1"/>
</dbReference>
<name>A0A7V2F5B3_RHOMR</name>
<dbReference type="GO" id="GO:0000271">
    <property type="term" value="P:polysaccharide biosynthetic process"/>
    <property type="evidence" value="ECO:0007669"/>
    <property type="project" value="InterPro"/>
</dbReference>
<keyword evidence="8 9" id="KW-0472">Membrane</keyword>
<feature type="domain" description="Bacterial sugar transferase" evidence="10">
    <location>
        <begin position="312"/>
        <end position="504"/>
    </location>
</feature>
<keyword evidence="6 9" id="KW-0812">Transmembrane</keyword>
<evidence type="ECO:0000256" key="3">
    <source>
        <dbReference type="ARBA" id="ARBA00006464"/>
    </source>
</evidence>
<dbReference type="InterPro" id="IPR003362">
    <property type="entry name" value="Bact_transf"/>
</dbReference>
<dbReference type="GO" id="GO:0016780">
    <property type="term" value="F:phosphotransferase activity, for other substituted phosphate groups"/>
    <property type="evidence" value="ECO:0007669"/>
    <property type="project" value="TreeGrafter"/>
</dbReference>
<organism evidence="11">
    <name type="scientific">Rhodothermus marinus</name>
    <name type="common">Rhodothermus obamensis</name>
    <dbReference type="NCBI Taxonomy" id="29549"/>
    <lineage>
        <taxon>Bacteria</taxon>
        <taxon>Pseudomonadati</taxon>
        <taxon>Rhodothermota</taxon>
        <taxon>Rhodothermia</taxon>
        <taxon>Rhodothermales</taxon>
        <taxon>Rhodothermaceae</taxon>
        <taxon>Rhodothermus</taxon>
    </lineage>
</organism>
<feature type="transmembrane region" description="Helical" evidence="9">
    <location>
        <begin position="149"/>
        <end position="172"/>
    </location>
</feature>
<protein>
    <submittedName>
        <fullName evidence="11">Undecaprenyl-phosphate galactose phosphotransferase WbaP</fullName>
    </submittedName>
</protein>
<dbReference type="Pfam" id="PF13727">
    <property type="entry name" value="CoA_binding_3"/>
    <property type="match status" value="1"/>
</dbReference>
<evidence type="ECO:0000256" key="5">
    <source>
        <dbReference type="ARBA" id="ARBA00022679"/>
    </source>
</evidence>
<evidence type="ECO:0000256" key="4">
    <source>
        <dbReference type="ARBA" id="ARBA00022475"/>
    </source>
</evidence>
<feature type="transmembrane region" description="Helical" evidence="9">
    <location>
        <begin position="59"/>
        <end position="80"/>
    </location>
</feature>
<dbReference type="PANTHER" id="PTHR30576:SF4">
    <property type="entry name" value="UNDECAPRENYL-PHOSPHATE GALACTOSE PHOSPHOTRANSFERASE"/>
    <property type="match status" value="1"/>
</dbReference>
<accession>A0A7V2F5B3</accession>
<evidence type="ECO:0000256" key="7">
    <source>
        <dbReference type="ARBA" id="ARBA00022989"/>
    </source>
</evidence>
<keyword evidence="5 11" id="KW-0808">Transferase</keyword>
<evidence type="ECO:0000256" key="8">
    <source>
        <dbReference type="ARBA" id="ARBA00023136"/>
    </source>
</evidence>
<dbReference type="GO" id="GO:0005886">
    <property type="term" value="C:plasma membrane"/>
    <property type="evidence" value="ECO:0007669"/>
    <property type="project" value="UniProtKB-SubCell"/>
</dbReference>
<gene>
    <name evidence="11" type="primary">wbaP</name>
    <name evidence="11" type="ORF">ENO59_02275</name>
</gene>
<feature type="transmembrane region" description="Helical" evidence="9">
    <location>
        <begin position="125"/>
        <end position="143"/>
    </location>
</feature>
<dbReference type="InterPro" id="IPR017472">
    <property type="entry name" value="Undecaprenyl-P_galact_Ptfrase"/>
</dbReference>
<dbReference type="NCBIfam" id="TIGR03022">
    <property type="entry name" value="WbaP_sugtrans"/>
    <property type="match status" value="1"/>
</dbReference>
<evidence type="ECO:0000256" key="1">
    <source>
        <dbReference type="ARBA" id="ARBA00004141"/>
    </source>
</evidence>
<evidence type="ECO:0000313" key="11">
    <source>
        <dbReference type="EMBL" id="HER95334.1"/>
    </source>
</evidence>
<evidence type="ECO:0000256" key="9">
    <source>
        <dbReference type="SAM" id="Phobius"/>
    </source>
</evidence>
<dbReference type="NCBIfam" id="TIGR03025">
    <property type="entry name" value="EPS_sugtrans"/>
    <property type="match status" value="1"/>
</dbReference>
<comment type="caution">
    <text evidence="11">The sequence shown here is derived from an EMBL/GenBank/DDBJ whole genome shotgun (WGS) entry which is preliminary data.</text>
</comment>
<keyword evidence="4" id="KW-1003">Cell membrane</keyword>
<evidence type="ECO:0000256" key="2">
    <source>
        <dbReference type="ARBA" id="ARBA00004236"/>
    </source>
</evidence>
<comment type="similarity">
    <text evidence="3">Belongs to the bacterial sugar transferase family.</text>
</comment>
<reference evidence="11" key="1">
    <citation type="journal article" date="2020" name="mSystems">
        <title>Genome- and Community-Level Interaction Insights into Carbon Utilization and Element Cycling Functions of Hydrothermarchaeota in Hydrothermal Sediment.</title>
        <authorList>
            <person name="Zhou Z."/>
            <person name="Liu Y."/>
            <person name="Xu W."/>
            <person name="Pan J."/>
            <person name="Luo Z.H."/>
            <person name="Li M."/>
        </authorList>
    </citation>
    <scope>NUCLEOTIDE SEQUENCE [LARGE SCALE GENOMIC DNA]</scope>
    <source>
        <strain evidence="11">SpSt-143</strain>
    </source>
</reference>
<comment type="subcellular location">
    <subcellularLocation>
        <location evidence="2">Cell membrane</location>
    </subcellularLocation>
    <subcellularLocation>
        <location evidence="1">Membrane</location>
        <topology evidence="1">Multi-pass membrane protein</topology>
    </subcellularLocation>
</comment>
<dbReference type="PANTHER" id="PTHR30576">
    <property type="entry name" value="COLANIC BIOSYNTHESIS UDP-GLUCOSE LIPID CARRIER TRANSFERASE"/>
    <property type="match status" value="1"/>
</dbReference>
<evidence type="ECO:0000256" key="6">
    <source>
        <dbReference type="ARBA" id="ARBA00022692"/>
    </source>
</evidence>
<dbReference type="InterPro" id="IPR017475">
    <property type="entry name" value="EPS_sugar_tfrase"/>
</dbReference>
<dbReference type="Gene3D" id="3.40.50.720">
    <property type="entry name" value="NAD(P)-binding Rossmann-like Domain"/>
    <property type="match status" value="1"/>
</dbReference>
<dbReference type="AlphaFoldDB" id="A0A7V2F5B3"/>
<feature type="transmembrane region" description="Helical" evidence="9">
    <location>
        <begin position="100"/>
        <end position="118"/>
    </location>
</feature>